<sequence>MNPSQVSSSKGKSTVSHEVTIEPDPQTIKLESSPTSVEFHPNIDNILLVDTDGSVVIIFDLLTSEQYFYKCFSIQNSFDCCAKYQDFETTRTIPVKKVTWSPSGSIFGIAFVEYFVHLYRQNVVDYFAFEFFKQGKMIHLSIPKGLIIRWSLQLLCIFLDQDDDLGESVSTVDAKTPAKTPILVHFDNLVND</sequence>
<evidence type="ECO:0000313" key="2">
    <source>
        <dbReference type="Proteomes" id="UP001341840"/>
    </source>
</evidence>
<dbReference type="SUPFAM" id="SSF50978">
    <property type="entry name" value="WD40 repeat-like"/>
    <property type="match status" value="1"/>
</dbReference>
<keyword evidence="2" id="KW-1185">Reference proteome</keyword>
<dbReference type="Proteomes" id="UP001341840">
    <property type="component" value="Unassembled WGS sequence"/>
</dbReference>
<dbReference type="EMBL" id="JASCZI010242376">
    <property type="protein sequence ID" value="MED6210852.1"/>
    <property type="molecule type" value="Genomic_DNA"/>
</dbReference>
<gene>
    <name evidence="1" type="ORF">PIB30_068019</name>
</gene>
<organism evidence="1 2">
    <name type="scientific">Stylosanthes scabra</name>
    <dbReference type="NCBI Taxonomy" id="79078"/>
    <lineage>
        <taxon>Eukaryota</taxon>
        <taxon>Viridiplantae</taxon>
        <taxon>Streptophyta</taxon>
        <taxon>Embryophyta</taxon>
        <taxon>Tracheophyta</taxon>
        <taxon>Spermatophyta</taxon>
        <taxon>Magnoliopsida</taxon>
        <taxon>eudicotyledons</taxon>
        <taxon>Gunneridae</taxon>
        <taxon>Pentapetalae</taxon>
        <taxon>rosids</taxon>
        <taxon>fabids</taxon>
        <taxon>Fabales</taxon>
        <taxon>Fabaceae</taxon>
        <taxon>Papilionoideae</taxon>
        <taxon>50 kb inversion clade</taxon>
        <taxon>dalbergioids sensu lato</taxon>
        <taxon>Dalbergieae</taxon>
        <taxon>Pterocarpus clade</taxon>
        <taxon>Stylosanthes</taxon>
    </lineage>
</organism>
<reference evidence="1 2" key="1">
    <citation type="journal article" date="2023" name="Plants (Basel)">
        <title>Bridging the Gap: Combining Genomics and Transcriptomics Approaches to Understand Stylosanthes scabra, an Orphan Legume from the Brazilian Caatinga.</title>
        <authorList>
            <person name="Ferreira-Neto J.R.C."/>
            <person name="da Silva M.D."/>
            <person name="Binneck E."/>
            <person name="de Melo N.F."/>
            <person name="da Silva R.H."/>
            <person name="de Melo A.L.T.M."/>
            <person name="Pandolfi V."/>
            <person name="Bustamante F.O."/>
            <person name="Brasileiro-Vidal A.C."/>
            <person name="Benko-Iseppon A.M."/>
        </authorList>
    </citation>
    <scope>NUCLEOTIDE SEQUENCE [LARGE SCALE GENOMIC DNA]</scope>
    <source>
        <tissue evidence="1">Leaves</tissue>
    </source>
</reference>
<dbReference type="InterPro" id="IPR036322">
    <property type="entry name" value="WD40_repeat_dom_sf"/>
</dbReference>
<accession>A0ABU6YKB6</accession>
<dbReference type="PANTHER" id="PTHR44083">
    <property type="entry name" value="TOPLESS-RELATED PROTEIN 1-RELATED"/>
    <property type="match status" value="1"/>
</dbReference>
<name>A0ABU6YKB6_9FABA</name>
<dbReference type="InterPro" id="IPR027728">
    <property type="entry name" value="Topless_fam"/>
</dbReference>
<proteinExistence type="predicted"/>
<comment type="caution">
    <text evidence="1">The sequence shown here is derived from an EMBL/GenBank/DDBJ whole genome shotgun (WGS) entry which is preliminary data.</text>
</comment>
<protein>
    <submittedName>
        <fullName evidence="1">Uncharacterized protein</fullName>
    </submittedName>
</protein>
<evidence type="ECO:0000313" key="1">
    <source>
        <dbReference type="EMBL" id="MED6210852.1"/>
    </source>
</evidence>
<dbReference type="PANTHER" id="PTHR44083:SF30">
    <property type="entry name" value="TOPLESS-LIKE PROTEIN"/>
    <property type="match status" value="1"/>
</dbReference>